<feature type="transmembrane region" description="Helical" evidence="2">
    <location>
        <begin position="38"/>
        <end position="60"/>
    </location>
</feature>
<evidence type="ECO:0000256" key="2">
    <source>
        <dbReference type="SAM" id="Phobius"/>
    </source>
</evidence>
<name>A0A1M5QUL3_9BACT</name>
<feature type="domain" description="Signal transduction histidine kinase internal region" evidence="3">
    <location>
        <begin position="151"/>
        <end position="229"/>
    </location>
</feature>
<feature type="compositionally biased region" description="Polar residues" evidence="1">
    <location>
        <begin position="285"/>
        <end position="309"/>
    </location>
</feature>
<keyword evidence="4" id="KW-0418">Kinase</keyword>
<keyword evidence="2" id="KW-0812">Transmembrane</keyword>
<evidence type="ECO:0000256" key="1">
    <source>
        <dbReference type="SAM" id="MobiDB-lite"/>
    </source>
</evidence>
<dbReference type="EMBL" id="FQWQ01000002">
    <property type="protein sequence ID" value="SHH17450.1"/>
    <property type="molecule type" value="Genomic_DNA"/>
</dbReference>
<keyword evidence="5" id="KW-1185">Reference proteome</keyword>
<accession>A0A1M5QUL3</accession>
<reference evidence="4 5" key="1">
    <citation type="submission" date="2016-11" db="EMBL/GenBank/DDBJ databases">
        <authorList>
            <person name="Jaros S."/>
            <person name="Januszkiewicz K."/>
            <person name="Wedrychowicz H."/>
        </authorList>
    </citation>
    <scope>NUCLEOTIDE SEQUENCE [LARGE SCALE GENOMIC DNA]</scope>
    <source>
        <strain evidence="4 5">DSM 24574</strain>
    </source>
</reference>
<evidence type="ECO:0000259" key="3">
    <source>
        <dbReference type="Pfam" id="PF06580"/>
    </source>
</evidence>
<gene>
    <name evidence="4" type="ORF">SAMN04488109_3007</name>
</gene>
<dbReference type="PANTHER" id="PTHR34220:SF7">
    <property type="entry name" value="SENSOR HISTIDINE KINASE YPDA"/>
    <property type="match status" value="1"/>
</dbReference>
<dbReference type="OrthoDB" id="9792992at2"/>
<dbReference type="RefSeq" id="WP_073135553.1">
    <property type="nucleotide sequence ID" value="NZ_FQWQ01000002.1"/>
</dbReference>
<keyword evidence="2" id="KW-1133">Transmembrane helix</keyword>
<dbReference type="GO" id="GO:0000155">
    <property type="term" value="F:phosphorelay sensor kinase activity"/>
    <property type="evidence" value="ECO:0007669"/>
    <property type="project" value="InterPro"/>
</dbReference>
<evidence type="ECO:0000313" key="4">
    <source>
        <dbReference type="EMBL" id="SHH17450.1"/>
    </source>
</evidence>
<protein>
    <submittedName>
        <fullName evidence="4">Histidine kinase</fullName>
    </submittedName>
</protein>
<feature type="transmembrane region" description="Helical" evidence="2">
    <location>
        <begin position="72"/>
        <end position="91"/>
    </location>
</feature>
<organism evidence="4 5">
    <name type="scientific">Chryseolinea serpens</name>
    <dbReference type="NCBI Taxonomy" id="947013"/>
    <lineage>
        <taxon>Bacteria</taxon>
        <taxon>Pseudomonadati</taxon>
        <taxon>Bacteroidota</taxon>
        <taxon>Cytophagia</taxon>
        <taxon>Cytophagales</taxon>
        <taxon>Fulvivirgaceae</taxon>
        <taxon>Chryseolinea</taxon>
    </lineage>
</organism>
<dbReference type="InterPro" id="IPR010559">
    <property type="entry name" value="Sig_transdc_His_kin_internal"/>
</dbReference>
<dbReference type="STRING" id="947013.SAMN04488109_3007"/>
<keyword evidence="2" id="KW-0472">Membrane</keyword>
<sequence>MFAKRRTAYLLFCGAYIGALIFEKPVYAGETVLDCFSYLFTVLIHLILFGLLIVVNRSFLIPKLLENKFFGAYASALIGLIFLYTFSMGHYNSFIHQTLFHDAMVETSSGFWDNFVYGMCCTVITSMLYVTQKWAEQQEQVKNSHINQLQTELKYLRSQINPHFLFNGLNTVYGSIDMGNSLARNMLVQFSDLLRYNLYEADVDMIAIEKEIKHLRNYVALQKARSNDNMEVTLDIHYSDGNVKVAPLIFMAFVENAFKYVSREDKAINRIVISLKQEPGARSQEPGTSSQEPGASSQKAGVGSQESGGKSQGVGRIYFVCENTFDEGESSTGGIGLTNATRRLELLYKDRYQLEIKKKNNLYRVELMLMV</sequence>
<keyword evidence="4" id="KW-0808">Transferase</keyword>
<feature type="transmembrane region" description="Helical" evidence="2">
    <location>
        <begin position="111"/>
        <end position="130"/>
    </location>
</feature>
<dbReference type="InterPro" id="IPR050640">
    <property type="entry name" value="Bact_2-comp_sensor_kinase"/>
</dbReference>
<dbReference type="Proteomes" id="UP000184212">
    <property type="component" value="Unassembled WGS sequence"/>
</dbReference>
<feature type="region of interest" description="Disordered" evidence="1">
    <location>
        <begin position="279"/>
        <end position="311"/>
    </location>
</feature>
<evidence type="ECO:0000313" key="5">
    <source>
        <dbReference type="Proteomes" id="UP000184212"/>
    </source>
</evidence>
<dbReference type="Pfam" id="PF06580">
    <property type="entry name" value="His_kinase"/>
    <property type="match status" value="1"/>
</dbReference>
<dbReference type="PANTHER" id="PTHR34220">
    <property type="entry name" value="SENSOR HISTIDINE KINASE YPDA"/>
    <property type="match status" value="1"/>
</dbReference>
<proteinExistence type="predicted"/>
<dbReference type="GO" id="GO:0016020">
    <property type="term" value="C:membrane"/>
    <property type="evidence" value="ECO:0007669"/>
    <property type="project" value="InterPro"/>
</dbReference>
<dbReference type="AlphaFoldDB" id="A0A1M5QUL3"/>